<reference evidence="2" key="1">
    <citation type="journal article" date="2017" name="Nat. Ecol. Evol.">
        <title>Genome expansion and lineage-specific genetic innovations in the forest pathogenic fungi Armillaria.</title>
        <authorList>
            <person name="Sipos G."/>
            <person name="Prasanna A.N."/>
            <person name="Walter M.C."/>
            <person name="O'Connor E."/>
            <person name="Balint B."/>
            <person name="Krizsan K."/>
            <person name="Kiss B."/>
            <person name="Hess J."/>
            <person name="Varga T."/>
            <person name="Slot J."/>
            <person name="Riley R."/>
            <person name="Boka B."/>
            <person name="Rigling D."/>
            <person name="Barry K."/>
            <person name="Lee J."/>
            <person name="Mihaltcheva S."/>
            <person name="LaButti K."/>
            <person name="Lipzen A."/>
            <person name="Waldron R."/>
            <person name="Moloney N.M."/>
            <person name="Sperisen C."/>
            <person name="Kredics L."/>
            <person name="Vagvoelgyi C."/>
            <person name="Patrignani A."/>
            <person name="Fitzpatrick D."/>
            <person name="Nagy I."/>
            <person name="Doyle S."/>
            <person name="Anderson J.B."/>
            <person name="Grigoriev I.V."/>
            <person name="Gueldener U."/>
            <person name="Muensterkoetter M."/>
            <person name="Nagy L.G."/>
        </authorList>
    </citation>
    <scope>NUCLEOTIDE SEQUENCE [LARGE SCALE GENOMIC DNA]</scope>
    <source>
        <strain evidence="2">C18/9</strain>
    </source>
</reference>
<gene>
    <name evidence="1" type="ORF">ARMOST_15239</name>
</gene>
<dbReference type="Proteomes" id="UP000219338">
    <property type="component" value="Unassembled WGS sequence"/>
</dbReference>
<name>A0A284RSV6_ARMOS</name>
<evidence type="ECO:0000313" key="2">
    <source>
        <dbReference type="Proteomes" id="UP000219338"/>
    </source>
</evidence>
<keyword evidence="2" id="KW-1185">Reference proteome</keyword>
<protein>
    <submittedName>
        <fullName evidence="1">Uncharacterized protein</fullName>
    </submittedName>
</protein>
<evidence type="ECO:0000313" key="1">
    <source>
        <dbReference type="EMBL" id="SJL11828.1"/>
    </source>
</evidence>
<dbReference type="OrthoDB" id="269227at2759"/>
<dbReference type="Gene3D" id="3.30.560.10">
    <property type="entry name" value="Glucose Oxidase, domain 3"/>
    <property type="match status" value="1"/>
</dbReference>
<dbReference type="EMBL" id="FUEG01000015">
    <property type="protein sequence ID" value="SJL11828.1"/>
    <property type="molecule type" value="Genomic_DNA"/>
</dbReference>
<dbReference type="STRING" id="47428.A0A284RSV6"/>
<dbReference type="AlphaFoldDB" id="A0A284RSV6"/>
<accession>A0A284RSV6</accession>
<sequence length="384" mass="42177">MVDEWTSAEHARACHPHQVWGSGEVSGGCVHKSTIVDLKSLQDRRSFPSLQMTDFARLRRVNMLYFNIDAIIEHFSPPSTQEQVAGLCSPQAQWTYDLCTIAASTRPSHKLESQESTTLRRYSPPFNLLRLIRLMPSGEDYGVAPSFSVLQLMLLHIILRRGIVDQASSSSTASHRRHLLSPALNSNMAAHEVNSLKALSIDVTSSFLADTNEEWILAKAFTVQSILAKNETGLYIPSIAGTDGPSSTSIYGYATDIDDRVIATTSELSGEFTWNPGYNSGNMLGVSSTHSELSIWHQIIGMIDASLSTINISTLGFRMVIREIDGLSVSTTIEFAKNPTGTFSQEASVVKLQVITLAAKLFVLRPVDRTLGFLNQYIPLLAGK</sequence>
<organism evidence="1 2">
    <name type="scientific">Armillaria ostoyae</name>
    <name type="common">Armillaria root rot fungus</name>
    <dbReference type="NCBI Taxonomy" id="47428"/>
    <lineage>
        <taxon>Eukaryota</taxon>
        <taxon>Fungi</taxon>
        <taxon>Dikarya</taxon>
        <taxon>Basidiomycota</taxon>
        <taxon>Agaricomycotina</taxon>
        <taxon>Agaricomycetes</taxon>
        <taxon>Agaricomycetidae</taxon>
        <taxon>Agaricales</taxon>
        <taxon>Marasmiineae</taxon>
        <taxon>Physalacriaceae</taxon>
        <taxon>Armillaria</taxon>
    </lineage>
</organism>
<proteinExistence type="predicted"/>